<name>A0ABT2V003_9FIRM</name>
<evidence type="ECO:0000256" key="4">
    <source>
        <dbReference type="ARBA" id="ARBA00023251"/>
    </source>
</evidence>
<dbReference type="Gene3D" id="3.30.70.240">
    <property type="match status" value="1"/>
</dbReference>
<feature type="compositionally biased region" description="Gly residues" evidence="5">
    <location>
        <begin position="694"/>
        <end position="713"/>
    </location>
</feature>
<dbReference type="InterPro" id="IPR031157">
    <property type="entry name" value="G_TR_CS"/>
</dbReference>
<dbReference type="SUPFAM" id="SSF54211">
    <property type="entry name" value="Ribosomal protein S5 domain 2-like"/>
    <property type="match status" value="1"/>
</dbReference>
<accession>A0ABT2V003</accession>
<dbReference type="Pfam" id="PF03764">
    <property type="entry name" value="EFG_IV"/>
    <property type="match status" value="1"/>
</dbReference>
<dbReference type="RefSeq" id="WP_158358898.1">
    <property type="nucleotide sequence ID" value="NZ_JAOQJF010000018.1"/>
</dbReference>
<dbReference type="PANTHER" id="PTHR43261">
    <property type="entry name" value="TRANSLATION ELONGATION FACTOR G-RELATED"/>
    <property type="match status" value="1"/>
</dbReference>
<dbReference type="PANTHER" id="PTHR43261:SF1">
    <property type="entry name" value="RIBOSOME-RELEASING FACTOR 2, MITOCHONDRIAL"/>
    <property type="match status" value="1"/>
</dbReference>
<dbReference type="Gene3D" id="3.30.230.10">
    <property type="match status" value="1"/>
</dbReference>
<dbReference type="Gene3D" id="3.30.70.870">
    <property type="entry name" value="Elongation Factor G (Translational Gtpase), domain 3"/>
    <property type="match status" value="1"/>
</dbReference>
<dbReference type="InterPro" id="IPR035647">
    <property type="entry name" value="EFG_III/V"/>
</dbReference>
<evidence type="ECO:0000256" key="2">
    <source>
        <dbReference type="ARBA" id="ARBA00022917"/>
    </source>
</evidence>
<keyword evidence="4" id="KW-0046">Antibiotic resistance</keyword>
<dbReference type="InterPro" id="IPR027417">
    <property type="entry name" value="P-loop_NTPase"/>
</dbReference>
<dbReference type="PROSITE" id="PS51722">
    <property type="entry name" value="G_TR_2"/>
    <property type="match status" value="1"/>
</dbReference>
<organism evidence="7 8">
    <name type="scientific">Alitiscatomonas aceti</name>
    <dbReference type="NCBI Taxonomy" id="2981724"/>
    <lineage>
        <taxon>Bacteria</taxon>
        <taxon>Bacillati</taxon>
        <taxon>Bacillota</taxon>
        <taxon>Clostridia</taxon>
        <taxon>Lachnospirales</taxon>
        <taxon>Lachnospiraceae</taxon>
        <taxon>Alitiscatomonas</taxon>
    </lineage>
</organism>
<dbReference type="Gene3D" id="3.40.50.300">
    <property type="entry name" value="P-loop containing nucleotide triphosphate hydrolases"/>
    <property type="match status" value="1"/>
</dbReference>
<evidence type="ECO:0000256" key="1">
    <source>
        <dbReference type="ARBA" id="ARBA00022741"/>
    </source>
</evidence>
<dbReference type="SUPFAM" id="SSF50447">
    <property type="entry name" value="Translation proteins"/>
    <property type="match status" value="1"/>
</dbReference>
<dbReference type="PRINTS" id="PR00315">
    <property type="entry name" value="ELONGATNFCT"/>
</dbReference>
<keyword evidence="3" id="KW-0342">GTP-binding</keyword>
<dbReference type="InterPro" id="IPR000640">
    <property type="entry name" value="EFG_V-like"/>
</dbReference>
<evidence type="ECO:0000256" key="3">
    <source>
        <dbReference type="ARBA" id="ARBA00023134"/>
    </source>
</evidence>
<dbReference type="Pfam" id="PF05991">
    <property type="entry name" value="NYN_YacP"/>
    <property type="match status" value="1"/>
</dbReference>
<reference evidence="7 8" key="1">
    <citation type="journal article" date="2021" name="ISME Commun">
        <title>Automated analysis of genomic sequences facilitates high-throughput and comprehensive description of bacteria.</title>
        <authorList>
            <person name="Hitch T.C.A."/>
        </authorList>
    </citation>
    <scope>NUCLEOTIDE SEQUENCE [LARGE SCALE GENOMIC DNA]</scope>
    <source>
        <strain evidence="8">f_CCE</strain>
    </source>
</reference>
<dbReference type="SUPFAM" id="SSF52540">
    <property type="entry name" value="P-loop containing nucleoside triphosphate hydrolases"/>
    <property type="match status" value="1"/>
</dbReference>
<proteinExistence type="predicted"/>
<sequence length="997" mass="109692">MGEQKPEKTKKHICAGLLAHVDAGKTTLSEAILYTTGTIRKLGRVDNKDAFLDTYQLERARGITIFSKQAELTLGDTAVTLLDTPGHVDFSAEMERTLQVLDYAVLVINGADGVQGHTETLWRLLKRYRIPVFLFVNKMDQPGTDREALLSGLKRRLDSAVTDFTGVTAGTDGILSYSGDRENGEEIFEEISMAGEELLEEYLERGILSVDPVRRAVKERRLFPCYFGSALKLTGVEEFLKGFETFTAGTGYSREFGARVFKISRDSQGNRLTHLKITGGSLKVKSFLDQEQTEKVNQIRIYSGEKFELASEAEAGCICVVTGPSDTRPGQGFGVERSGKSPLLEPVLTYQVILPDGADAHVMLKNLRLLEEEDPLLHIVWDETLGEIRAQVMGQVQMEILKSQILERFGVEVDFGTGNIVYKETIQRPVEGVGHFEPLRHYAEVHLLMEPLEPGSGLVLGCDCSEDLLDRNWQRLVLTHLEEKKYRGTLTGSEITDMRITLTAGRAHIKHTDGGDFRQATYRAVRQGLKEAGCRLLEPYYEFILEVPEESVGRAMADIDRMYGKFQAPETGNGMAVLTGSAPAACMRDYQREVTNYTRGRGRLSLSLKGYEPCHNQEEVVEAMGYDFDGDLADPAGSVFCSHGAGVVVPWDQVKKHMHVQTPLDKRRAAGVDLPDRKEREDESSGAGVPEGRSGAGAGGGRSSAAGTGGGAGRLSASYYEDRELEEIFKRTYGEPKRSYPPGNALGQRMAGGRSAGVPGHGTGSGQSTDGPGQKTAGGRRAGSSRPGPWGPDRADRKSSRGTGAADTGSGTEEEYLLVDGYNIIFAWEELSELAKVNIDGARYRLMDILCNYQGYKKCTLIVVFDAYKVEGNTGEAIKYHNIHVVYTKEAETADQYIEKLAHKIGPRYRVTVATSDGLEQLIIRGQGCLLLSARDLKEEVDYVESLIADEQGRLKSQQRNGKNYLLSHADGELREYLETVRLGNAGTSGRIDKEKP</sequence>
<dbReference type="InterPro" id="IPR005225">
    <property type="entry name" value="Small_GTP-bd"/>
</dbReference>
<dbReference type="InterPro" id="IPR035650">
    <property type="entry name" value="Tet_C"/>
</dbReference>
<dbReference type="Pfam" id="PF00009">
    <property type="entry name" value="GTP_EFTU"/>
    <property type="match status" value="1"/>
</dbReference>
<dbReference type="EMBL" id="JAOQJF010000018">
    <property type="protein sequence ID" value="MCU6800223.1"/>
    <property type="molecule type" value="Genomic_DNA"/>
</dbReference>
<feature type="region of interest" description="Disordered" evidence="5">
    <location>
        <begin position="659"/>
        <end position="713"/>
    </location>
</feature>
<evidence type="ECO:0000259" key="6">
    <source>
        <dbReference type="PROSITE" id="PS51722"/>
    </source>
</evidence>
<evidence type="ECO:0000313" key="8">
    <source>
        <dbReference type="Proteomes" id="UP001652395"/>
    </source>
</evidence>
<dbReference type="InterPro" id="IPR005517">
    <property type="entry name" value="Transl_elong_EFG/EF2_IV"/>
</dbReference>
<keyword evidence="1" id="KW-0547">Nucleotide-binding</keyword>
<dbReference type="NCBIfam" id="TIGR00231">
    <property type="entry name" value="small_GTP"/>
    <property type="match status" value="1"/>
</dbReference>
<dbReference type="InterPro" id="IPR041095">
    <property type="entry name" value="EFG_II"/>
</dbReference>
<feature type="region of interest" description="Disordered" evidence="5">
    <location>
        <begin position="731"/>
        <end position="810"/>
    </location>
</feature>
<dbReference type="CDD" id="cd03711">
    <property type="entry name" value="Tet_C"/>
    <property type="match status" value="1"/>
</dbReference>
<dbReference type="InterPro" id="IPR014721">
    <property type="entry name" value="Ribsml_uS5_D2-typ_fold_subgr"/>
</dbReference>
<feature type="compositionally biased region" description="Low complexity" evidence="5">
    <location>
        <begin position="777"/>
        <end position="792"/>
    </location>
</feature>
<keyword evidence="8" id="KW-1185">Reference proteome</keyword>
<dbReference type="Pfam" id="PF00679">
    <property type="entry name" value="EFG_C"/>
    <property type="match status" value="1"/>
</dbReference>
<dbReference type="Gene3D" id="2.40.30.10">
    <property type="entry name" value="Translation factors"/>
    <property type="match status" value="1"/>
</dbReference>
<keyword evidence="2" id="KW-0648">Protein biosynthesis</keyword>
<dbReference type="CDD" id="cd10912">
    <property type="entry name" value="PIN_YacP-like"/>
    <property type="match status" value="1"/>
</dbReference>
<dbReference type="Pfam" id="PF14492">
    <property type="entry name" value="EFG_III"/>
    <property type="match status" value="1"/>
</dbReference>
<dbReference type="Proteomes" id="UP001652395">
    <property type="component" value="Unassembled WGS sequence"/>
</dbReference>
<dbReference type="PROSITE" id="PS00301">
    <property type="entry name" value="G_TR_1"/>
    <property type="match status" value="1"/>
</dbReference>
<comment type="caution">
    <text evidence="7">The sequence shown here is derived from an EMBL/GenBank/DDBJ whole genome shotgun (WGS) entry which is preliminary data.</text>
</comment>
<dbReference type="SUPFAM" id="SSF54980">
    <property type="entry name" value="EF-G C-terminal domain-like"/>
    <property type="match status" value="2"/>
</dbReference>
<gene>
    <name evidence="7" type="ORF">OCV69_09820</name>
</gene>
<dbReference type="PRINTS" id="PR01037">
    <property type="entry name" value="TCRTETOQM"/>
</dbReference>
<dbReference type="InterPro" id="IPR000795">
    <property type="entry name" value="T_Tr_GTP-bd_dom"/>
</dbReference>
<dbReference type="SMART" id="SM00838">
    <property type="entry name" value="EFG_C"/>
    <property type="match status" value="1"/>
</dbReference>
<dbReference type="SMART" id="SM00889">
    <property type="entry name" value="EFG_IV"/>
    <property type="match status" value="1"/>
</dbReference>
<feature type="domain" description="Tr-type G" evidence="6">
    <location>
        <begin position="10"/>
        <end position="252"/>
    </location>
</feature>
<dbReference type="InterPro" id="IPR020568">
    <property type="entry name" value="Ribosomal_Su5_D2-typ_SF"/>
</dbReference>
<dbReference type="InterPro" id="IPR009000">
    <property type="entry name" value="Transl_B-barrel_sf"/>
</dbReference>
<protein>
    <submittedName>
        <fullName evidence="7">TetM/TetW/TetO/TetS family tetracycline resistance ribosomal protection protein</fullName>
    </submittedName>
</protein>
<dbReference type="InterPro" id="IPR010298">
    <property type="entry name" value="YacP-like"/>
</dbReference>
<feature type="compositionally biased region" description="Basic and acidic residues" evidence="5">
    <location>
        <begin position="664"/>
        <end position="683"/>
    </location>
</feature>
<evidence type="ECO:0000313" key="7">
    <source>
        <dbReference type="EMBL" id="MCU6800223.1"/>
    </source>
</evidence>
<evidence type="ECO:0000256" key="5">
    <source>
        <dbReference type="SAM" id="MobiDB-lite"/>
    </source>
</evidence>